<dbReference type="AlphaFoldDB" id="A0A5E6MIT2"/>
<keyword evidence="2 7" id="KW-0001">2Fe-2S</keyword>
<evidence type="ECO:0000256" key="7">
    <source>
        <dbReference type="PIRSR" id="PIRSR000216-1"/>
    </source>
</evidence>
<dbReference type="GO" id="GO:0016491">
    <property type="term" value="F:oxidoreductase activity"/>
    <property type="evidence" value="ECO:0007669"/>
    <property type="project" value="InterPro"/>
</dbReference>
<evidence type="ECO:0000256" key="5">
    <source>
        <dbReference type="ARBA" id="ARBA00023014"/>
    </source>
</evidence>
<dbReference type="InterPro" id="IPR028431">
    <property type="entry name" value="NADP_DH_HndA-like"/>
</dbReference>
<dbReference type="CDD" id="cd03081">
    <property type="entry name" value="TRX_Fd_NuoE_FDH_gamma"/>
    <property type="match status" value="1"/>
</dbReference>
<dbReference type="Gene3D" id="1.10.10.1590">
    <property type="entry name" value="NADH-quinone oxidoreductase subunit E"/>
    <property type="match status" value="1"/>
</dbReference>
<name>A0A5E6MIT2_9BACT</name>
<proteinExistence type="inferred from homology"/>
<dbReference type="PIRSF" id="PIRSF000216">
    <property type="entry name" value="NADH_DH_24kDa"/>
    <property type="match status" value="1"/>
</dbReference>
<sequence>MENGKVESKGELEDILESFSRLANGLIPAFHAIQNRYGYIPKERLPEIARAFNLSQADVYGVLTFYHDFRLEPVGRHVVSVCRAEACQANGSAAVIDHLRRKLGVDFGETTADEEVTLLPTYCFGNCACGPSVAVDGKLYGRMSAERVERILRGMGASA</sequence>
<evidence type="ECO:0000256" key="3">
    <source>
        <dbReference type="ARBA" id="ARBA00022723"/>
    </source>
</evidence>
<feature type="binding site" evidence="7">
    <location>
        <position position="123"/>
    </location>
    <ligand>
        <name>[2Fe-2S] cluster</name>
        <dbReference type="ChEBI" id="CHEBI:190135"/>
    </ligand>
</feature>
<keyword evidence="4 7" id="KW-0408">Iron</keyword>
<evidence type="ECO:0000256" key="4">
    <source>
        <dbReference type="ARBA" id="ARBA00023004"/>
    </source>
</evidence>
<gene>
    <name evidence="8" type="primary">fdoI</name>
    <name evidence="8" type="synonym">fdsG</name>
    <name evidence="8" type="ORF">MAMT_01954</name>
</gene>
<protein>
    <submittedName>
        <fullName evidence="8">Formate dehydrogenase subunit gamma</fullName>
    </submittedName>
</protein>
<feature type="binding site" evidence="7">
    <location>
        <position position="87"/>
    </location>
    <ligand>
        <name>[2Fe-2S] cluster</name>
        <dbReference type="ChEBI" id="CHEBI:190135"/>
    </ligand>
</feature>
<dbReference type="OrthoDB" id="9807941at2"/>
<dbReference type="GO" id="GO:0051537">
    <property type="term" value="F:2 iron, 2 sulfur cluster binding"/>
    <property type="evidence" value="ECO:0007669"/>
    <property type="project" value="UniProtKB-KW"/>
</dbReference>
<dbReference type="PANTHER" id="PTHR43342:SF1">
    <property type="entry name" value="BIFURCATING [FEFE] HYDROGENASE GAMMA SUBUNIT"/>
    <property type="match status" value="1"/>
</dbReference>
<comment type="cofactor">
    <cofactor evidence="6">
        <name>[2Fe-2S] cluster</name>
        <dbReference type="ChEBI" id="CHEBI:190135"/>
    </cofactor>
</comment>
<accession>A0A5E6MIT2</accession>
<evidence type="ECO:0000256" key="2">
    <source>
        <dbReference type="ARBA" id="ARBA00022714"/>
    </source>
</evidence>
<evidence type="ECO:0000256" key="6">
    <source>
        <dbReference type="ARBA" id="ARBA00034078"/>
    </source>
</evidence>
<comment type="similarity">
    <text evidence="1">Belongs to the complex I 24 kDa subunit family.</text>
</comment>
<dbReference type="InterPro" id="IPR041921">
    <property type="entry name" value="NuoE_N"/>
</dbReference>
<evidence type="ECO:0000313" key="9">
    <source>
        <dbReference type="Proteomes" id="UP000334923"/>
    </source>
</evidence>
<dbReference type="InterPro" id="IPR002023">
    <property type="entry name" value="NuoE-like"/>
</dbReference>
<keyword evidence="3 7" id="KW-0479">Metal-binding</keyword>
<keyword evidence="9" id="KW-1185">Reference proteome</keyword>
<dbReference type="Gene3D" id="3.40.30.10">
    <property type="entry name" value="Glutaredoxin"/>
    <property type="match status" value="1"/>
</dbReference>
<dbReference type="InterPro" id="IPR036249">
    <property type="entry name" value="Thioredoxin-like_sf"/>
</dbReference>
<dbReference type="PANTHER" id="PTHR43342">
    <property type="entry name" value="NADH-QUINONE OXIDOREDUCTASE, E SUBUNIT"/>
    <property type="match status" value="1"/>
</dbReference>
<reference evidence="8 9" key="1">
    <citation type="submission" date="2019-09" db="EMBL/GenBank/DDBJ databases">
        <authorList>
            <person name="Cremers G."/>
        </authorList>
    </citation>
    <scope>NUCLEOTIDE SEQUENCE [LARGE SCALE GENOMIC DNA]</scope>
    <source>
        <strain evidence="8">4A</strain>
    </source>
</reference>
<comment type="cofactor">
    <cofactor evidence="7">
        <name>[2Fe-2S] cluster</name>
        <dbReference type="ChEBI" id="CHEBI:190135"/>
    </cofactor>
    <text evidence="7">Binds 1 [2Fe-2S] cluster.</text>
</comment>
<dbReference type="Proteomes" id="UP000334923">
    <property type="component" value="Unassembled WGS sequence"/>
</dbReference>
<dbReference type="RefSeq" id="WP_142660793.1">
    <property type="nucleotide sequence ID" value="NZ_CABFVA020000114.1"/>
</dbReference>
<feature type="binding site" evidence="7">
    <location>
        <position position="127"/>
    </location>
    <ligand>
        <name>[2Fe-2S] cluster</name>
        <dbReference type="ChEBI" id="CHEBI:190135"/>
    </ligand>
</feature>
<organism evidence="8 9">
    <name type="scientific">Methylacidimicrobium tartarophylax</name>
    <dbReference type="NCBI Taxonomy" id="1041768"/>
    <lineage>
        <taxon>Bacteria</taxon>
        <taxon>Pseudomonadati</taxon>
        <taxon>Verrucomicrobiota</taxon>
        <taxon>Methylacidimicrobium</taxon>
    </lineage>
</organism>
<dbReference type="Pfam" id="PF01257">
    <property type="entry name" value="2Fe-2S_thioredx"/>
    <property type="match status" value="1"/>
</dbReference>
<keyword evidence="5 7" id="KW-0411">Iron-sulfur</keyword>
<dbReference type="SUPFAM" id="SSF52833">
    <property type="entry name" value="Thioredoxin-like"/>
    <property type="match status" value="1"/>
</dbReference>
<dbReference type="GO" id="GO:0046872">
    <property type="term" value="F:metal ion binding"/>
    <property type="evidence" value="ECO:0007669"/>
    <property type="project" value="UniProtKB-KW"/>
</dbReference>
<evidence type="ECO:0000313" key="8">
    <source>
        <dbReference type="EMBL" id="VVM07854.1"/>
    </source>
</evidence>
<feature type="binding site" evidence="7">
    <location>
        <position position="82"/>
    </location>
    <ligand>
        <name>[2Fe-2S] cluster</name>
        <dbReference type="ChEBI" id="CHEBI:190135"/>
    </ligand>
</feature>
<dbReference type="EMBL" id="CABFVA020000114">
    <property type="protein sequence ID" value="VVM07854.1"/>
    <property type="molecule type" value="Genomic_DNA"/>
</dbReference>
<evidence type="ECO:0000256" key="1">
    <source>
        <dbReference type="ARBA" id="ARBA00010643"/>
    </source>
</evidence>